<comment type="subcellular location">
    <subcellularLocation>
        <location evidence="1">Vacuole membrane</location>
        <topology evidence="1">Multi-pass membrane protein</topology>
    </subcellularLocation>
</comment>
<feature type="transmembrane region" description="Helical" evidence="9">
    <location>
        <begin position="285"/>
        <end position="303"/>
    </location>
</feature>
<comment type="caution">
    <text evidence="11">The sequence shown here is derived from an EMBL/GenBank/DDBJ whole genome shotgun (WGS) entry which is preliminary data.</text>
</comment>
<feature type="transmembrane region" description="Helical" evidence="9">
    <location>
        <begin position="540"/>
        <end position="561"/>
    </location>
</feature>
<dbReference type="PANTHER" id="PTHR22950:SF678">
    <property type="entry name" value="VACUOLAR AMINO ACID TRANSPORTER 5-RELATED"/>
    <property type="match status" value="1"/>
</dbReference>
<feature type="domain" description="Amino acid transporter transmembrane" evidence="10">
    <location>
        <begin position="17"/>
        <end position="536"/>
    </location>
</feature>
<dbReference type="GO" id="GO:0015194">
    <property type="term" value="F:L-serine transmembrane transporter activity"/>
    <property type="evidence" value="ECO:0007669"/>
    <property type="project" value="TreeGrafter"/>
</dbReference>
<evidence type="ECO:0000313" key="11">
    <source>
        <dbReference type="EMBL" id="KAG8460572.1"/>
    </source>
</evidence>
<dbReference type="GO" id="GO:0005313">
    <property type="term" value="F:L-glutamate transmembrane transporter activity"/>
    <property type="evidence" value="ECO:0007669"/>
    <property type="project" value="TreeGrafter"/>
</dbReference>
<dbReference type="AlphaFoldDB" id="A0A8J5XBN8"/>
<dbReference type="InterPro" id="IPR013057">
    <property type="entry name" value="AA_transpt_TM"/>
</dbReference>
<keyword evidence="3" id="KW-0813">Transport</keyword>
<comment type="similarity">
    <text evidence="2">Belongs to the amino acid/polyamine transporter 2 family.</text>
</comment>
<keyword evidence="12" id="KW-1185">Reference proteome</keyword>
<dbReference type="Proteomes" id="UP000751190">
    <property type="component" value="Unassembled WGS sequence"/>
</dbReference>
<dbReference type="GO" id="GO:0005302">
    <property type="term" value="F:L-tyrosine transmembrane transporter activity"/>
    <property type="evidence" value="ECO:0007669"/>
    <property type="project" value="TreeGrafter"/>
</dbReference>
<dbReference type="GO" id="GO:0061459">
    <property type="term" value="F:L-arginine transmembrane transporter activity"/>
    <property type="evidence" value="ECO:0007669"/>
    <property type="project" value="TreeGrafter"/>
</dbReference>
<evidence type="ECO:0000259" key="10">
    <source>
        <dbReference type="Pfam" id="PF01490"/>
    </source>
</evidence>
<proteinExistence type="inferred from homology"/>
<evidence type="ECO:0000256" key="1">
    <source>
        <dbReference type="ARBA" id="ARBA00004128"/>
    </source>
</evidence>
<organism evidence="11 12">
    <name type="scientific">Diacronema lutheri</name>
    <name type="common">Unicellular marine alga</name>
    <name type="synonym">Monochrysis lutheri</name>
    <dbReference type="NCBI Taxonomy" id="2081491"/>
    <lineage>
        <taxon>Eukaryota</taxon>
        <taxon>Haptista</taxon>
        <taxon>Haptophyta</taxon>
        <taxon>Pavlovophyceae</taxon>
        <taxon>Pavlovales</taxon>
        <taxon>Pavlovaceae</taxon>
        <taxon>Diacronema</taxon>
    </lineage>
</organism>
<reference evidence="11" key="1">
    <citation type="submission" date="2021-05" db="EMBL/GenBank/DDBJ databases">
        <title>The genome of the haptophyte Pavlova lutheri (Diacronema luteri, Pavlovales) - a model for lipid biosynthesis in eukaryotic algae.</title>
        <authorList>
            <person name="Hulatt C.J."/>
            <person name="Posewitz M.C."/>
        </authorList>
    </citation>
    <scope>NUCLEOTIDE SEQUENCE</scope>
    <source>
        <strain evidence="11">NIVA-4/92</strain>
    </source>
</reference>
<dbReference type="GO" id="GO:0005290">
    <property type="term" value="F:L-histidine transmembrane transporter activity"/>
    <property type="evidence" value="ECO:0007669"/>
    <property type="project" value="TreeGrafter"/>
</dbReference>
<evidence type="ECO:0000256" key="6">
    <source>
        <dbReference type="ARBA" id="ARBA00022970"/>
    </source>
</evidence>
<name>A0A8J5XBN8_DIALT</name>
<keyword evidence="5 9" id="KW-0812">Transmembrane</keyword>
<feature type="transmembrane region" description="Helical" evidence="9">
    <location>
        <begin position="507"/>
        <end position="531"/>
    </location>
</feature>
<evidence type="ECO:0000256" key="7">
    <source>
        <dbReference type="ARBA" id="ARBA00022989"/>
    </source>
</evidence>
<keyword evidence="6" id="KW-0029">Amino-acid transport</keyword>
<evidence type="ECO:0000256" key="5">
    <source>
        <dbReference type="ARBA" id="ARBA00022692"/>
    </source>
</evidence>
<dbReference type="Pfam" id="PF01490">
    <property type="entry name" value="Aa_trans"/>
    <property type="match status" value="1"/>
</dbReference>
<feature type="transmembrane region" description="Helical" evidence="9">
    <location>
        <begin position="93"/>
        <end position="117"/>
    </location>
</feature>
<accession>A0A8J5XBN8</accession>
<dbReference type="GO" id="GO:0015189">
    <property type="term" value="F:L-lysine transmembrane transporter activity"/>
    <property type="evidence" value="ECO:0007669"/>
    <property type="project" value="TreeGrafter"/>
</dbReference>
<evidence type="ECO:0000256" key="9">
    <source>
        <dbReference type="SAM" id="Phobius"/>
    </source>
</evidence>
<feature type="transmembrane region" description="Helical" evidence="9">
    <location>
        <begin position="20"/>
        <end position="40"/>
    </location>
</feature>
<sequence>MATPLIAPPTAWRHGHASLLSSVANLCNTIVGAGILGLPYALARCGLLLGVGLLLGCALGCALSLHLLARSAHTTGVRPASFYSVANAAIPRWAFVIDLAVAVKCFGVATSYLIVAGDMLPLVCAHLRLHPAFSSRELWVVLASTVAAPLACASRLDVMKYTSALAIACVVYLAVLALATLAWPSLACAHARGASDCRGPVRLRPDDGALRVLSIFVFGFTCQQNVFSVVNELRKPTLARIDLVVGASVLLALALYLPVGVGGYLTYGSHVAPDVLLSYPPDSPWVTAARAALAVVVVLSYPLQAHPSRRCFLTLLRSARRGGGGGVRALGALGALDIDAEAVPVATLVADAHTAAADGDVGAPTLAGATCARDRAAHAVAAAAAAPARADEGGEGGEGERIERPADGRCARRLLIGSDEQRSDAIGSDAIGSDAIGSDAIGSDAIGRGATTAAAASPLAASTVQLQPIVLSGLGFPESGGAYSAYTAAFLAGSLLIALAVDDLGVVMAVVGATGSTAVSYILPGAIYWVLHPHPHAMRFAAGAMFAAGVCITPVSLAAILTSHGDS</sequence>
<feature type="transmembrane region" description="Helical" evidence="9">
    <location>
        <begin position="243"/>
        <end position="265"/>
    </location>
</feature>
<dbReference type="OrthoDB" id="438545at2759"/>
<dbReference type="EMBL" id="JAGTXO010000031">
    <property type="protein sequence ID" value="KAG8460572.1"/>
    <property type="molecule type" value="Genomic_DNA"/>
</dbReference>
<keyword evidence="8 9" id="KW-0472">Membrane</keyword>
<evidence type="ECO:0000256" key="8">
    <source>
        <dbReference type="ARBA" id="ARBA00023136"/>
    </source>
</evidence>
<feature type="transmembrane region" description="Helical" evidence="9">
    <location>
        <begin position="162"/>
        <end position="183"/>
    </location>
</feature>
<keyword evidence="4" id="KW-0926">Vacuole</keyword>
<feature type="transmembrane region" description="Helical" evidence="9">
    <location>
        <begin position="47"/>
        <end position="69"/>
    </location>
</feature>
<dbReference type="OMA" id="NTICYIV"/>
<feature type="transmembrane region" description="Helical" evidence="9">
    <location>
        <begin position="483"/>
        <end position="501"/>
    </location>
</feature>
<keyword evidence="7 9" id="KW-1133">Transmembrane helix</keyword>
<evidence type="ECO:0000256" key="3">
    <source>
        <dbReference type="ARBA" id="ARBA00022448"/>
    </source>
</evidence>
<evidence type="ECO:0000256" key="4">
    <source>
        <dbReference type="ARBA" id="ARBA00022554"/>
    </source>
</evidence>
<dbReference type="GO" id="GO:0005774">
    <property type="term" value="C:vacuolar membrane"/>
    <property type="evidence" value="ECO:0007669"/>
    <property type="project" value="UniProtKB-SubCell"/>
</dbReference>
<gene>
    <name evidence="11" type="ORF">KFE25_011347</name>
</gene>
<dbReference type="PANTHER" id="PTHR22950">
    <property type="entry name" value="AMINO ACID TRANSPORTER"/>
    <property type="match status" value="1"/>
</dbReference>
<evidence type="ECO:0000256" key="2">
    <source>
        <dbReference type="ARBA" id="ARBA00008066"/>
    </source>
</evidence>
<evidence type="ECO:0000313" key="12">
    <source>
        <dbReference type="Proteomes" id="UP000751190"/>
    </source>
</evidence>
<protein>
    <recommendedName>
        <fullName evidence="10">Amino acid transporter transmembrane domain-containing protein</fullName>
    </recommendedName>
</protein>